<proteinExistence type="predicted"/>
<protein>
    <submittedName>
        <fullName evidence="3">FAD-binding oxidoreductase</fullName>
    </submittedName>
</protein>
<name>A0A8T6Z5Z1_9BURK</name>
<evidence type="ECO:0000313" key="4">
    <source>
        <dbReference type="Proteomes" id="UP000030460"/>
    </source>
</evidence>
<dbReference type="OrthoDB" id="9806257at2"/>
<dbReference type="Pfam" id="PF01266">
    <property type="entry name" value="DAO"/>
    <property type="match status" value="1"/>
</dbReference>
<feature type="domain" description="FAD dependent oxidoreductase" evidence="2">
    <location>
        <begin position="42"/>
        <end position="126"/>
    </location>
</feature>
<evidence type="ECO:0000313" key="3">
    <source>
        <dbReference type="EMBL" id="NLP60142.1"/>
    </source>
</evidence>
<sequence length="144" mass="15581">MCSPSCRSWPENSTDSGNFCETATNLIVLVVLPNRGIRPTTGVELGYRDTANTPVQLEVVEPLARGIFPLGARLDSEAWLGCRHCTPDIMPIIGAAPKHNDLWFGFGHAHHGLTLAPITGRLIAEMMSGAPTIVDPKPFCATRF</sequence>
<keyword evidence="4" id="KW-1185">Reference proteome</keyword>
<dbReference type="Proteomes" id="UP000030460">
    <property type="component" value="Unassembled WGS sequence"/>
</dbReference>
<dbReference type="InterPro" id="IPR006076">
    <property type="entry name" value="FAD-dep_OxRdtase"/>
</dbReference>
<reference evidence="3" key="1">
    <citation type="journal article" date="2015" name="Genome Announc.">
        <title>Draft Genome Sequence of the Polyhydroxyalkanoate-Producing Bacterium Burkholderia sacchari LMG 19450 Isolated from Brazilian Sugarcane Plantation Soil.</title>
        <authorList>
            <person name="Alexandrino P.M."/>
            <person name="Mendonca T.T."/>
            <person name="Guaman Bautista L.P."/>
            <person name="Cherix J."/>
            <person name="Lozano-Sakalauskas G.C."/>
            <person name="Fujita A."/>
            <person name="Ramos Filho E."/>
            <person name="Long P."/>
            <person name="Padilla G."/>
            <person name="Taciro M.K."/>
            <person name="Gomez J.G."/>
            <person name="Silva L.F."/>
        </authorList>
    </citation>
    <scope>NUCLEOTIDE SEQUENCE</scope>
    <source>
        <strain evidence="3">LMG 19450</strain>
    </source>
</reference>
<gene>
    <name evidence="3" type="ORF">NH14_003050</name>
</gene>
<comment type="caution">
    <text evidence="3">The sequence shown here is derived from an EMBL/GenBank/DDBJ whole genome shotgun (WGS) entry which is preliminary data.</text>
</comment>
<accession>A0A8T6Z5Z1</accession>
<dbReference type="InterPro" id="IPR036188">
    <property type="entry name" value="FAD/NAD-bd_sf"/>
</dbReference>
<dbReference type="GO" id="GO:0005737">
    <property type="term" value="C:cytoplasm"/>
    <property type="evidence" value="ECO:0007669"/>
    <property type="project" value="TreeGrafter"/>
</dbReference>
<dbReference type="Gene3D" id="3.50.50.60">
    <property type="entry name" value="FAD/NAD(P)-binding domain"/>
    <property type="match status" value="1"/>
</dbReference>
<dbReference type="PANTHER" id="PTHR13847">
    <property type="entry name" value="SARCOSINE DEHYDROGENASE-RELATED"/>
    <property type="match status" value="1"/>
</dbReference>
<dbReference type="EMBL" id="JTDB02000001">
    <property type="protein sequence ID" value="NLP60142.1"/>
    <property type="molecule type" value="Genomic_DNA"/>
</dbReference>
<dbReference type="GO" id="GO:0016491">
    <property type="term" value="F:oxidoreductase activity"/>
    <property type="evidence" value="ECO:0007669"/>
    <property type="project" value="UniProtKB-KW"/>
</dbReference>
<reference evidence="3" key="2">
    <citation type="submission" date="2020-04" db="EMBL/GenBank/DDBJ databases">
        <authorList>
            <person name="Alexandrino P."/>
            <person name="Mendonca T."/>
            <person name="Guaman L."/>
            <person name="Cherix J."/>
            <person name="Lozano-Sakalauskas G."/>
            <person name="Fujita A."/>
            <person name="Filho E.R."/>
            <person name="Long P."/>
            <person name="Padilla G."/>
            <person name="Taciro M.K."/>
            <person name="Gomez J.G."/>
            <person name="Silva L.F."/>
            <person name="Torres M."/>
        </authorList>
    </citation>
    <scope>NUCLEOTIDE SEQUENCE</scope>
    <source>
        <strain evidence="3">LMG 19450</strain>
    </source>
</reference>
<keyword evidence="1" id="KW-0560">Oxidoreductase</keyword>
<evidence type="ECO:0000259" key="2">
    <source>
        <dbReference type="Pfam" id="PF01266"/>
    </source>
</evidence>
<dbReference type="SUPFAM" id="SSF51905">
    <property type="entry name" value="FAD/NAD(P)-binding domain"/>
    <property type="match status" value="1"/>
</dbReference>
<dbReference type="AlphaFoldDB" id="A0A8T6Z5Z1"/>
<evidence type="ECO:0000256" key="1">
    <source>
        <dbReference type="ARBA" id="ARBA00023002"/>
    </source>
</evidence>
<dbReference type="PANTHER" id="PTHR13847:SF289">
    <property type="entry name" value="GLYCINE OXIDASE"/>
    <property type="match status" value="1"/>
</dbReference>
<organism evidence="3 4">
    <name type="scientific">Paraburkholderia sacchari</name>
    <dbReference type="NCBI Taxonomy" id="159450"/>
    <lineage>
        <taxon>Bacteria</taxon>
        <taxon>Pseudomonadati</taxon>
        <taxon>Pseudomonadota</taxon>
        <taxon>Betaproteobacteria</taxon>
        <taxon>Burkholderiales</taxon>
        <taxon>Burkholderiaceae</taxon>
        <taxon>Paraburkholderia</taxon>
    </lineage>
</organism>